<dbReference type="Proteomes" id="UP000184517">
    <property type="component" value="Unassembled WGS sequence"/>
</dbReference>
<dbReference type="EMBL" id="FQVF01000016">
    <property type="protein sequence ID" value="SHG15175.1"/>
    <property type="molecule type" value="Genomic_DNA"/>
</dbReference>
<keyword evidence="2" id="KW-1185">Reference proteome</keyword>
<evidence type="ECO:0000313" key="1">
    <source>
        <dbReference type="EMBL" id="SHG15175.1"/>
    </source>
</evidence>
<dbReference type="RefSeq" id="WP_072840843.1">
    <property type="nucleotide sequence ID" value="NZ_FQVF01000016.1"/>
</dbReference>
<protein>
    <submittedName>
        <fullName evidence="1">Uncharacterized protein</fullName>
    </submittedName>
</protein>
<sequence length="78" mass="8096">MAVDGVSSALDYIRTNAIQGQEIKKNGFITSFSVRALSGGGASSLRTSVLSSTGGTVAGNVLDSMYCSDYCSDNTNYN</sequence>
<name>A0A1M5HGU8_9GAMM</name>
<evidence type="ECO:0000313" key="2">
    <source>
        <dbReference type="Proteomes" id="UP000184517"/>
    </source>
</evidence>
<proteinExistence type="predicted"/>
<gene>
    <name evidence="1" type="ORF">SAMN02745753_03375</name>
</gene>
<dbReference type="AlphaFoldDB" id="A0A1M5HGU8"/>
<accession>A0A1M5HGU8</accession>
<reference evidence="2" key="1">
    <citation type="submission" date="2016-11" db="EMBL/GenBank/DDBJ databases">
        <authorList>
            <person name="Varghese N."/>
            <person name="Submissions S."/>
        </authorList>
    </citation>
    <scope>NUCLEOTIDE SEQUENCE [LARGE SCALE GENOMIC DNA]</scope>
    <source>
        <strain evidence="2">DSM 16579</strain>
    </source>
</reference>
<organism evidence="1 2">
    <name type="scientific">Marinomonas polaris DSM 16579</name>
    <dbReference type="NCBI Taxonomy" id="1122206"/>
    <lineage>
        <taxon>Bacteria</taxon>
        <taxon>Pseudomonadati</taxon>
        <taxon>Pseudomonadota</taxon>
        <taxon>Gammaproteobacteria</taxon>
        <taxon>Oceanospirillales</taxon>
        <taxon>Oceanospirillaceae</taxon>
        <taxon>Marinomonas</taxon>
    </lineage>
</organism>
<dbReference type="OrthoDB" id="9913034at2"/>